<dbReference type="InterPro" id="IPR016156">
    <property type="entry name" value="FAD/NAD-linked_Rdtase_dimer_sf"/>
</dbReference>
<dbReference type="GO" id="GO:0005739">
    <property type="term" value="C:mitochondrion"/>
    <property type="evidence" value="ECO:0007669"/>
    <property type="project" value="TreeGrafter"/>
</dbReference>
<feature type="domain" description="Pyridine nucleotide-disulphide oxidoreductase dimerisation" evidence="14">
    <location>
        <begin position="414"/>
        <end position="528"/>
    </location>
</feature>
<dbReference type="PRINTS" id="PR00411">
    <property type="entry name" value="PNDRDTASEI"/>
</dbReference>
<evidence type="ECO:0000256" key="10">
    <source>
        <dbReference type="RuleBase" id="RU003691"/>
    </source>
</evidence>
<evidence type="ECO:0000256" key="9">
    <source>
        <dbReference type="PIRSR" id="PIRSR000350-4"/>
    </source>
</evidence>
<dbReference type="InterPro" id="IPR046952">
    <property type="entry name" value="GSHR/TRXR-like"/>
</dbReference>
<feature type="disulfide bond" description="Redox-active" evidence="9">
    <location>
        <begin position="116"/>
        <end position="121"/>
    </location>
</feature>
<comment type="subcellular location">
    <subcellularLocation>
        <location evidence="11">Cytoplasm</location>
    </subcellularLocation>
</comment>
<evidence type="ECO:0000256" key="2">
    <source>
        <dbReference type="ARBA" id="ARBA00022630"/>
    </source>
</evidence>
<dbReference type="InterPro" id="IPR036188">
    <property type="entry name" value="FAD/NAD-bd_sf"/>
</dbReference>
<gene>
    <name evidence="16" type="ORF">PECAL_5P06190</name>
</gene>
<feature type="binding site" evidence="8">
    <location>
        <position position="125"/>
    </location>
    <ligand>
        <name>FAD</name>
        <dbReference type="ChEBI" id="CHEBI:57692"/>
    </ligand>
</feature>
<dbReference type="GO" id="GO:0034599">
    <property type="term" value="P:cellular response to oxidative stress"/>
    <property type="evidence" value="ECO:0007669"/>
    <property type="project" value="TreeGrafter"/>
</dbReference>
<dbReference type="GO" id="GO:0005829">
    <property type="term" value="C:cytosol"/>
    <property type="evidence" value="ECO:0007669"/>
    <property type="project" value="TreeGrafter"/>
</dbReference>
<keyword evidence="4 10" id="KW-0560">Oxidoreductase</keyword>
<feature type="binding site" evidence="8">
    <location>
        <position position="379"/>
    </location>
    <ligand>
        <name>FAD</name>
        <dbReference type="ChEBI" id="CHEBI:57692"/>
    </ligand>
</feature>
<evidence type="ECO:0000259" key="14">
    <source>
        <dbReference type="Pfam" id="PF02852"/>
    </source>
</evidence>
<dbReference type="PRINTS" id="PR00368">
    <property type="entry name" value="FADPNR"/>
</dbReference>
<evidence type="ECO:0000256" key="5">
    <source>
        <dbReference type="ARBA" id="ARBA00023157"/>
    </source>
</evidence>
<dbReference type="InterPro" id="IPR001100">
    <property type="entry name" value="Pyr_nuc-diS_OxRdtase"/>
</dbReference>
<dbReference type="NCBIfam" id="TIGR01421">
    <property type="entry name" value="gluta_reduc_1"/>
    <property type="match status" value="1"/>
</dbReference>
<keyword evidence="5" id="KW-1015">Disulfide bond</keyword>
<feature type="binding site" evidence="8">
    <location>
        <begin position="249"/>
        <end position="256"/>
    </location>
    <ligand>
        <name>NAD(+)</name>
        <dbReference type="ChEBI" id="CHEBI:57540"/>
    </ligand>
</feature>
<comment type="caution">
    <text evidence="16">The sequence shown here is derived from an EMBL/GenBank/DDBJ whole genome shotgun (WGS) entry which is preliminary data.</text>
</comment>
<dbReference type="Gene3D" id="3.50.50.60">
    <property type="entry name" value="FAD/NAD(P)-binding domain"/>
    <property type="match status" value="2"/>
</dbReference>
<dbReference type="InterPro" id="IPR012999">
    <property type="entry name" value="Pyr_OxRdtase_I_AS"/>
</dbReference>
<dbReference type="GO" id="GO:0050660">
    <property type="term" value="F:flavin adenine dinucleotide binding"/>
    <property type="evidence" value="ECO:0007669"/>
    <property type="project" value="InterPro"/>
</dbReference>
<organism evidence="16 17">
    <name type="scientific">Pelagomonas calceolata</name>
    <dbReference type="NCBI Taxonomy" id="35677"/>
    <lineage>
        <taxon>Eukaryota</taxon>
        <taxon>Sar</taxon>
        <taxon>Stramenopiles</taxon>
        <taxon>Ochrophyta</taxon>
        <taxon>Pelagophyceae</taxon>
        <taxon>Pelagomonadales</taxon>
        <taxon>Pelagomonadaceae</taxon>
        <taxon>Pelagomonas</taxon>
    </lineage>
</organism>
<comment type="cofactor">
    <cofactor evidence="8">
        <name>FAD</name>
        <dbReference type="ChEBI" id="CHEBI:57692"/>
    </cofactor>
    <text evidence="8">Binds 1 FAD per subunit.</text>
</comment>
<dbReference type="InterPro" id="IPR006322">
    <property type="entry name" value="Glutathione_Rdtase_euk/bac"/>
</dbReference>
<dbReference type="EMBL" id="CAKKNE010000005">
    <property type="protein sequence ID" value="CAH0376065.1"/>
    <property type="molecule type" value="Genomic_DNA"/>
</dbReference>
<dbReference type="PANTHER" id="PTHR42737:SF2">
    <property type="entry name" value="GLUTATHIONE REDUCTASE"/>
    <property type="match status" value="1"/>
</dbReference>
<proteinExistence type="inferred from homology"/>
<dbReference type="Pfam" id="PF07992">
    <property type="entry name" value="Pyr_redox_2"/>
    <property type="match status" value="1"/>
</dbReference>
<feature type="active site" description="Proton acceptor" evidence="7">
    <location>
        <position position="518"/>
    </location>
</feature>
<name>A0A8J2WQ90_9STRA</name>
<comment type="catalytic activity">
    <reaction evidence="11">
        <text>2 glutathione + NADP(+) = glutathione disulfide + NADPH + H(+)</text>
        <dbReference type="Rhea" id="RHEA:11740"/>
        <dbReference type="ChEBI" id="CHEBI:15378"/>
        <dbReference type="ChEBI" id="CHEBI:57783"/>
        <dbReference type="ChEBI" id="CHEBI:57925"/>
        <dbReference type="ChEBI" id="CHEBI:58297"/>
        <dbReference type="ChEBI" id="CHEBI:58349"/>
        <dbReference type="EC" id="1.8.1.7"/>
    </reaction>
</comment>
<feature type="compositionally biased region" description="Polar residues" evidence="12">
    <location>
        <begin position="36"/>
        <end position="49"/>
    </location>
</feature>
<dbReference type="PANTHER" id="PTHR42737">
    <property type="entry name" value="GLUTATHIONE REDUCTASE"/>
    <property type="match status" value="1"/>
</dbReference>
<reference evidence="16" key="1">
    <citation type="submission" date="2021-11" db="EMBL/GenBank/DDBJ databases">
        <authorList>
            <consortium name="Genoscope - CEA"/>
            <person name="William W."/>
        </authorList>
    </citation>
    <scope>NUCLEOTIDE SEQUENCE</scope>
</reference>
<dbReference type="GO" id="GO:0050661">
    <property type="term" value="F:NADP binding"/>
    <property type="evidence" value="ECO:0007669"/>
    <property type="project" value="InterPro"/>
</dbReference>
<dbReference type="PIRSF" id="PIRSF000350">
    <property type="entry name" value="Mercury_reductase_MerA"/>
    <property type="match status" value="1"/>
</dbReference>
<feature type="binding site" evidence="8">
    <location>
        <position position="337"/>
    </location>
    <ligand>
        <name>NAD(+)</name>
        <dbReference type="ChEBI" id="CHEBI:57540"/>
    </ligand>
</feature>
<comment type="function">
    <text evidence="11">Catalyzes the reduction of glutathione disulfide (GSSG) to reduced glutathione (GSH). Constitutes the major mechanism to maintain a high GSH:GSSG ratio in the cytosol.</text>
</comment>
<comment type="similarity">
    <text evidence="1 10">Belongs to the class-I pyridine nucleotide-disulfide oxidoreductase family.</text>
</comment>
<dbReference type="Proteomes" id="UP000789595">
    <property type="component" value="Unassembled WGS sequence"/>
</dbReference>
<evidence type="ECO:0000256" key="11">
    <source>
        <dbReference type="RuleBase" id="RU365016"/>
    </source>
</evidence>
<keyword evidence="6 10" id="KW-0676">Redox-active center</keyword>
<dbReference type="SUPFAM" id="SSF55424">
    <property type="entry name" value="FAD/NAD-linked reductases, dimerisation (C-terminal) domain"/>
    <property type="match status" value="1"/>
</dbReference>
<keyword evidence="11" id="KW-0963">Cytoplasm</keyword>
<dbReference type="Gene3D" id="3.30.390.30">
    <property type="match status" value="1"/>
</dbReference>
<dbReference type="EC" id="1.8.1.7" evidence="11"/>
<feature type="domain" description="FAD/NAD(P)-binding" evidence="15">
    <location>
        <begin position="79"/>
        <end position="394"/>
    </location>
</feature>
<evidence type="ECO:0000256" key="12">
    <source>
        <dbReference type="SAM" id="MobiDB-lite"/>
    </source>
</evidence>
<evidence type="ECO:0000259" key="15">
    <source>
        <dbReference type="Pfam" id="PF07992"/>
    </source>
</evidence>
<evidence type="ECO:0000256" key="13">
    <source>
        <dbReference type="SAM" id="SignalP"/>
    </source>
</evidence>
<evidence type="ECO:0000313" key="17">
    <source>
        <dbReference type="Proteomes" id="UP000789595"/>
    </source>
</evidence>
<feature type="chain" id="PRO_5035272407" description="Glutathione reductase" evidence="13">
    <location>
        <begin position="16"/>
        <end position="549"/>
    </location>
</feature>
<evidence type="ECO:0000256" key="4">
    <source>
        <dbReference type="ARBA" id="ARBA00023002"/>
    </source>
</evidence>
<protein>
    <recommendedName>
        <fullName evidence="11">Glutathione reductase</fullName>
        <ecNumber evidence="11">1.8.1.7</ecNumber>
    </recommendedName>
</protein>
<keyword evidence="11" id="KW-0521">NADP</keyword>
<keyword evidence="3 8" id="KW-0274">FAD</keyword>
<keyword evidence="2 10" id="KW-0285">Flavoprotein</keyword>
<dbReference type="GO" id="GO:0004362">
    <property type="term" value="F:glutathione-disulfide reductase (NADPH) activity"/>
    <property type="evidence" value="ECO:0007669"/>
    <property type="project" value="UniProtKB-EC"/>
</dbReference>
<dbReference type="AlphaFoldDB" id="A0A8J2WQ90"/>
<dbReference type="NCBIfam" id="NF004776">
    <property type="entry name" value="PRK06116.1"/>
    <property type="match status" value="1"/>
</dbReference>
<dbReference type="InterPro" id="IPR023753">
    <property type="entry name" value="FAD/NAD-binding_dom"/>
</dbReference>
<dbReference type="OrthoDB" id="5956163at2759"/>
<dbReference type="PROSITE" id="PS00076">
    <property type="entry name" value="PYRIDINE_REDOX_1"/>
    <property type="match status" value="1"/>
</dbReference>
<dbReference type="FunFam" id="3.30.390.30:FF:000003">
    <property type="entry name" value="Glutathione reductase"/>
    <property type="match status" value="1"/>
</dbReference>
<sequence length="549" mass="58409">MHRRLALMLLASARALRPIASLRGGAKTLRRASAAPTMSDTHPAASSTPEGVRDRLGFATQLRRRRDSELTGCDRRRHFDYLVIGAGSGGIASARRAATHGAKVAVCEKGALGGTCVNVGCVPKKVMYNAAHIMECVHDAPLYQYSGTESVKLDWNKLKTARDNYVTRLNGIYGRNMEGSGVAKLEGLASFTGPNEVEVAGTKYTADNILIAVGGKPTMPADLEGVEHCISSDGFFLLEEMPSSALVVGAGYIAVEMAGILHALGCETELAVRGEKPLRAFDDLMSDTLVSEMARQGLTLRPKTTIGKVEDINGKKRVTHTDGTVLGEYDEVLLAVGREPLTGPLALDKAGVKLDDKNRYIAVDDFQNTSAEGVYALGDVCGNVELTPMAIAAGRRLADRLFANVNGKADYSDVPTVVFSHPPIGTVGLTEKQAVEKYGEGNVKVWTSTFVNLWYGPMPIDPADKPRTAMKMVTAGKNELIVGLHVIGVGADEMLQGFAVAVKMGATKADFDSCVALHPTAAEEFVTLAPWGEGAGDKKGLGEKPVPQI</sequence>
<evidence type="ECO:0000256" key="6">
    <source>
        <dbReference type="ARBA" id="ARBA00023284"/>
    </source>
</evidence>
<accession>A0A8J2WQ90</accession>
<dbReference type="GO" id="GO:0045454">
    <property type="term" value="P:cell redox homeostasis"/>
    <property type="evidence" value="ECO:0007669"/>
    <property type="project" value="InterPro"/>
</dbReference>
<keyword evidence="17" id="KW-1185">Reference proteome</keyword>
<evidence type="ECO:0000256" key="3">
    <source>
        <dbReference type="ARBA" id="ARBA00022827"/>
    </source>
</evidence>
<keyword evidence="13" id="KW-0732">Signal</keyword>
<keyword evidence="8" id="KW-0520">NAD</keyword>
<evidence type="ECO:0000256" key="1">
    <source>
        <dbReference type="ARBA" id="ARBA00007532"/>
    </source>
</evidence>
<evidence type="ECO:0000313" key="16">
    <source>
        <dbReference type="EMBL" id="CAH0376065.1"/>
    </source>
</evidence>
<evidence type="ECO:0000256" key="8">
    <source>
        <dbReference type="PIRSR" id="PIRSR000350-3"/>
    </source>
</evidence>
<feature type="signal peptide" evidence="13">
    <location>
        <begin position="1"/>
        <end position="15"/>
    </location>
</feature>
<evidence type="ECO:0000256" key="7">
    <source>
        <dbReference type="PIRSR" id="PIRSR000350-2"/>
    </source>
</evidence>
<keyword evidence="8" id="KW-0547">Nucleotide-binding</keyword>
<dbReference type="InterPro" id="IPR004099">
    <property type="entry name" value="Pyr_nucl-diS_OxRdtase_dimer"/>
</dbReference>
<dbReference type="GO" id="GO:0006749">
    <property type="term" value="P:glutathione metabolic process"/>
    <property type="evidence" value="ECO:0007669"/>
    <property type="project" value="InterPro"/>
</dbReference>
<dbReference type="SUPFAM" id="SSF51905">
    <property type="entry name" value="FAD/NAD(P)-binding domain"/>
    <property type="match status" value="1"/>
</dbReference>
<feature type="region of interest" description="Disordered" evidence="12">
    <location>
        <begin position="30"/>
        <end position="53"/>
    </location>
</feature>
<dbReference type="Pfam" id="PF02852">
    <property type="entry name" value="Pyr_redox_dim"/>
    <property type="match status" value="1"/>
</dbReference>